<gene>
    <name evidence="4" type="ORF">O1G21_35155</name>
</gene>
<reference evidence="5" key="1">
    <citation type="submission" date="2022-12" db="EMBL/GenBank/DDBJ databases">
        <authorList>
            <person name="Mo P."/>
        </authorList>
    </citation>
    <scope>NUCLEOTIDE SEQUENCE [LARGE SCALE GENOMIC DNA]</scope>
    <source>
        <strain evidence="5">HUAS 3-15</strain>
    </source>
</reference>
<keyword evidence="5" id="KW-1185">Reference proteome</keyword>
<dbReference type="PROSITE" id="PS51257">
    <property type="entry name" value="PROKAR_LIPOPROTEIN"/>
    <property type="match status" value="1"/>
</dbReference>
<feature type="chain" id="PRO_5046369249" evidence="2">
    <location>
        <begin position="31"/>
        <end position="224"/>
    </location>
</feature>
<dbReference type="EMBL" id="CP115450">
    <property type="protein sequence ID" value="WBP90590.1"/>
    <property type="molecule type" value="Genomic_DNA"/>
</dbReference>
<dbReference type="Proteomes" id="UP001212821">
    <property type="component" value="Chromosome"/>
</dbReference>
<sequence length="224" mass="22633">MHVRRPTRLLAASAAALAAAVLLTACNDDAGAGALPAPTVTVTGVAPAQPTGAGRTATGKATVPGATPTGPMATQPVGARCRADELAVTVQLQEPGSAMVLLTVKGDRSCTLFGYPGYGGLRADNSADPLPVKREPYPGAPTAVTLTPKTTAFAGLKWNSCDKADPSCHVITGLQLTPPDETKQVTTEVLGLDGKPVTQLLVSAQGLTTGSLQPSNQGVVFPKS</sequence>
<protein>
    <submittedName>
        <fullName evidence="4">DUF4232 domain-containing protein</fullName>
    </submittedName>
</protein>
<evidence type="ECO:0000313" key="5">
    <source>
        <dbReference type="Proteomes" id="UP001212821"/>
    </source>
</evidence>
<feature type="compositionally biased region" description="Low complexity" evidence="1">
    <location>
        <begin position="51"/>
        <end position="62"/>
    </location>
</feature>
<name>A0ABY7QD28_9ACTN</name>
<evidence type="ECO:0000313" key="4">
    <source>
        <dbReference type="EMBL" id="WBP90590.1"/>
    </source>
</evidence>
<keyword evidence="2" id="KW-0732">Signal</keyword>
<dbReference type="InterPro" id="IPR025326">
    <property type="entry name" value="DUF4232"/>
</dbReference>
<dbReference type="Pfam" id="PF14016">
    <property type="entry name" value="DUF4232"/>
    <property type="match status" value="1"/>
</dbReference>
<accession>A0ABY7QD28</accession>
<feature type="domain" description="DUF4232" evidence="3">
    <location>
        <begin position="81"/>
        <end position="195"/>
    </location>
</feature>
<evidence type="ECO:0000259" key="3">
    <source>
        <dbReference type="Pfam" id="PF14016"/>
    </source>
</evidence>
<feature type="signal peptide" evidence="2">
    <location>
        <begin position="1"/>
        <end position="30"/>
    </location>
</feature>
<evidence type="ECO:0000256" key="2">
    <source>
        <dbReference type="SAM" id="SignalP"/>
    </source>
</evidence>
<feature type="region of interest" description="Disordered" evidence="1">
    <location>
        <begin position="46"/>
        <end position="76"/>
    </location>
</feature>
<proteinExistence type="predicted"/>
<evidence type="ECO:0000256" key="1">
    <source>
        <dbReference type="SAM" id="MobiDB-lite"/>
    </source>
</evidence>
<dbReference type="RefSeq" id="WP_270149472.1">
    <property type="nucleotide sequence ID" value="NZ_CP115450.1"/>
</dbReference>
<organism evidence="4 5">
    <name type="scientific">Kitasatospora cathayae</name>
    <dbReference type="NCBI Taxonomy" id="3004092"/>
    <lineage>
        <taxon>Bacteria</taxon>
        <taxon>Bacillati</taxon>
        <taxon>Actinomycetota</taxon>
        <taxon>Actinomycetes</taxon>
        <taxon>Kitasatosporales</taxon>
        <taxon>Streptomycetaceae</taxon>
        <taxon>Kitasatospora</taxon>
    </lineage>
</organism>